<keyword evidence="3" id="KW-0378">Hydrolase</keyword>
<evidence type="ECO:0000259" key="9">
    <source>
        <dbReference type="Pfam" id="PF20791"/>
    </source>
</evidence>
<dbReference type="Pfam" id="PF20791">
    <property type="entry name" value="Acyl-ACP_TE_C"/>
    <property type="match status" value="1"/>
</dbReference>
<dbReference type="PANTHER" id="PTHR31727:SF6">
    <property type="entry name" value="OLEOYL-ACYL CARRIER PROTEIN THIOESTERASE 1, CHLOROPLASTIC"/>
    <property type="match status" value="1"/>
</dbReference>
<dbReference type="Proteomes" id="UP001652432">
    <property type="component" value="Unassembled WGS sequence"/>
</dbReference>
<keyword evidence="11" id="KW-1185">Reference proteome</keyword>
<keyword evidence="4" id="KW-0276">Fatty acid metabolism</keyword>
<evidence type="ECO:0000256" key="6">
    <source>
        <dbReference type="ARBA" id="ARBA00023098"/>
    </source>
</evidence>
<dbReference type="InterPro" id="IPR049427">
    <property type="entry name" value="Acyl-ACP_TE_C"/>
</dbReference>
<dbReference type="SUPFAM" id="SSF54637">
    <property type="entry name" value="Thioesterase/thiol ester dehydrase-isomerase"/>
    <property type="match status" value="2"/>
</dbReference>
<organism evidence="10 11">
    <name type="scientific">Suilimivivens aceti</name>
    <dbReference type="NCBI Taxonomy" id="2981774"/>
    <lineage>
        <taxon>Bacteria</taxon>
        <taxon>Bacillati</taxon>
        <taxon>Bacillota</taxon>
        <taxon>Clostridia</taxon>
        <taxon>Lachnospirales</taxon>
        <taxon>Lachnospiraceae</taxon>
        <taxon>Suilimivivens</taxon>
    </lineage>
</organism>
<keyword evidence="2" id="KW-0444">Lipid biosynthesis</keyword>
<name>A0ABT2T2F5_9FIRM</name>
<evidence type="ECO:0000313" key="10">
    <source>
        <dbReference type="EMBL" id="MCU6744428.1"/>
    </source>
</evidence>
<keyword evidence="7" id="KW-0275">Fatty acid biosynthesis</keyword>
<proteinExistence type="inferred from homology"/>
<dbReference type="Pfam" id="PF01643">
    <property type="entry name" value="Acyl-ACP_TE"/>
    <property type="match status" value="1"/>
</dbReference>
<evidence type="ECO:0000256" key="2">
    <source>
        <dbReference type="ARBA" id="ARBA00022516"/>
    </source>
</evidence>
<dbReference type="EMBL" id="JAOQKJ010000005">
    <property type="protein sequence ID" value="MCU6744428.1"/>
    <property type="molecule type" value="Genomic_DNA"/>
</dbReference>
<dbReference type="InterPro" id="IPR029069">
    <property type="entry name" value="HotDog_dom_sf"/>
</dbReference>
<evidence type="ECO:0000256" key="3">
    <source>
        <dbReference type="ARBA" id="ARBA00022801"/>
    </source>
</evidence>
<dbReference type="RefSeq" id="WP_262574483.1">
    <property type="nucleotide sequence ID" value="NZ_JAOQKJ010000005.1"/>
</dbReference>
<protein>
    <submittedName>
        <fullName evidence="10">Thioesterase</fullName>
    </submittedName>
</protein>
<evidence type="ECO:0000256" key="1">
    <source>
        <dbReference type="ARBA" id="ARBA00006500"/>
    </source>
</evidence>
<keyword evidence="5" id="KW-0809">Transit peptide</keyword>
<evidence type="ECO:0000313" key="11">
    <source>
        <dbReference type="Proteomes" id="UP001652432"/>
    </source>
</evidence>
<comment type="caution">
    <text evidence="10">The sequence shown here is derived from an EMBL/GenBank/DDBJ whole genome shotgun (WGS) entry which is preliminary data.</text>
</comment>
<sequence>MTQKRDILRDMGLHKRNERADIRGKAESEFMYSYQARIRYSELDESGHLKPEALLDYFQDCSTFQSEDLGVGIEYLREKNMVWVLSSWQIIVDRYPVLGEVVTVGTQPYEFKGFMGFRNFVMEDASGKRIACANALFSLINIETAGPMRPTEEMLEKYVLGEKIDMEYAPRKIRIPDGAVKGEEVLIRPHHLDTNHHVNNGQYVRIAIDSLQKDCHISQLRAEYKKQVRLHEVLTPYIVRTEKGGYVVDLRNQENETCCIVEIEENGENA</sequence>
<evidence type="ECO:0000259" key="8">
    <source>
        <dbReference type="Pfam" id="PF01643"/>
    </source>
</evidence>
<keyword evidence="6" id="KW-0443">Lipid metabolism</keyword>
<dbReference type="Gene3D" id="3.10.129.10">
    <property type="entry name" value="Hotdog Thioesterase"/>
    <property type="match status" value="1"/>
</dbReference>
<dbReference type="InterPro" id="IPR002864">
    <property type="entry name" value="Acyl-ACP_thioesterase_NHD"/>
</dbReference>
<comment type="similarity">
    <text evidence="1">Belongs to the acyl-ACP thioesterase family.</text>
</comment>
<gene>
    <name evidence="10" type="ORF">OCV77_07955</name>
</gene>
<feature type="domain" description="Acyl-ACP thioesterase-like C-terminal" evidence="9">
    <location>
        <begin position="185"/>
        <end position="250"/>
    </location>
</feature>
<dbReference type="InterPro" id="IPR045023">
    <property type="entry name" value="FATA/B"/>
</dbReference>
<feature type="domain" description="Acyl-ACP thioesterase N-terminal hotdog" evidence="8">
    <location>
        <begin position="32"/>
        <end position="158"/>
    </location>
</feature>
<evidence type="ECO:0000256" key="5">
    <source>
        <dbReference type="ARBA" id="ARBA00022946"/>
    </source>
</evidence>
<evidence type="ECO:0000256" key="7">
    <source>
        <dbReference type="ARBA" id="ARBA00023160"/>
    </source>
</evidence>
<reference evidence="10 11" key="1">
    <citation type="journal article" date="2021" name="ISME Commun">
        <title>Automated analysis of genomic sequences facilitates high-throughput and comprehensive description of bacteria.</title>
        <authorList>
            <person name="Hitch T.C.A."/>
        </authorList>
    </citation>
    <scope>NUCLEOTIDE SEQUENCE [LARGE SCALE GENOMIC DNA]</scope>
    <source>
        <strain evidence="10 11">Sanger_18</strain>
    </source>
</reference>
<dbReference type="PANTHER" id="PTHR31727">
    <property type="entry name" value="OLEOYL-ACYL CARRIER PROTEIN THIOESTERASE 1, CHLOROPLASTIC"/>
    <property type="match status" value="1"/>
</dbReference>
<evidence type="ECO:0000256" key="4">
    <source>
        <dbReference type="ARBA" id="ARBA00022832"/>
    </source>
</evidence>
<accession>A0ABT2T2F5</accession>
<dbReference type="CDD" id="cd00586">
    <property type="entry name" value="4HBT"/>
    <property type="match status" value="1"/>
</dbReference>